<protein>
    <submittedName>
        <fullName evidence="1">Nucleotidyl transferase AbiEii/AbiGii toxin family protein</fullName>
    </submittedName>
</protein>
<accession>A0A7Y4KKB0</accession>
<evidence type="ECO:0000313" key="2">
    <source>
        <dbReference type="Proteomes" id="UP000563426"/>
    </source>
</evidence>
<keyword evidence="1" id="KW-0808">Transferase</keyword>
<proteinExistence type="predicted"/>
<name>A0A7Y4KKB0_9BACT</name>
<dbReference type="InterPro" id="IPR014942">
    <property type="entry name" value="AbiEii"/>
</dbReference>
<dbReference type="EMBL" id="JABFJV010000086">
    <property type="protein sequence ID" value="NOK34890.1"/>
    <property type="molecule type" value="Genomic_DNA"/>
</dbReference>
<reference evidence="1 2" key="1">
    <citation type="submission" date="2020-05" db="EMBL/GenBank/DDBJ databases">
        <authorList>
            <person name="Whitworth D."/>
        </authorList>
    </citation>
    <scope>NUCLEOTIDE SEQUENCE [LARGE SCALE GENOMIC DNA]</scope>
    <source>
        <strain evidence="1 2">AB043B</strain>
    </source>
</reference>
<evidence type="ECO:0000313" key="1">
    <source>
        <dbReference type="EMBL" id="NOK34890.1"/>
    </source>
</evidence>
<gene>
    <name evidence="1" type="ORF">HMI49_16950</name>
</gene>
<dbReference type="Pfam" id="PF08843">
    <property type="entry name" value="AbiEii"/>
    <property type="match status" value="1"/>
</dbReference>
<dbReference type="GO" id="GO:0016740">
    <property type="term" value="F:transferase activity"/>
    <property type="evidence" value="ECO:0007669"/>
    <property type="project" value="UniProtKB-KW"/>
</dbReference>
<dbReference type="RefSeq" id="WP_171435841.1">
    <property type="nucleotide sequence ID" value="NZ_JABFJV010000086.1"/>
</dbReference>
<sequence>MTSTFAFELAVLTASAIASSASLMDRLVLKGGNALQLIHQLGARASMDLDYSMEGDVEDADVLGRELEAALSSRFSAAGYALIDFRFGPKPSTSGPGVNWGGYHAEFKVLALVAMKRLEEELLRREARKGAVPSADQVQELHRRSAPKRTIDISKFEFCQGKAEATLVNGQRCFVYTPAMIAAEKLRALCQQMDEYEQRKNPASRARDFYDLHACIRYARVDLTAHRRLMEGIFASKDVPLGLLRLLPEERHREFHRRSWSAVEAAVTGEALEPFDFYFDFVCAEVARLQAAGMV</sequence>
<comment type="caution">
    <text evidence="1">The sequence shown here is derived from an EMBL/GenBank/DDBJ whole genome shotgun (WGS) entry which is preliminary data.</text>
</comment>
<organism evidence="1 2">
    <name type="scientific">Corallococcus exercitus</name>
    <dbReference type="NCBI Taxonomy" id="2316736"/>
    <lineage>
        <taxon>Bacteria</taxon>
        <taxon>Pseudomonadati</taxon>
        <taxon>Myxococcota</taxon>
        <taxon>Myxococcia</taxon>
        <taxon>Myxococcales</taxon>
        <taxon>Cystobacterineae</taxon>
        <taxon>Myxococcaceae</taxon>
        <taxon>Corallococcus</taxon>
    </lineage>
</organism>
<keyword evidence="2" id="KW-1185">Reference proteome</keyword>
<dbReference type="Proteomes" id="UP000563426">
    <property type="component" value="Unassembled WGS sequence"/>
</dbReference>
<dbReference type="AlphaFoldDB" id="A0A7Y4KKB0"/>